<protein>
    <submittedName>
        <fullName evidence="3">Ribonuclease H-like domain-containing protein</fullName>
    </submittedName>
</protein>
<dbReference type="Pfam" id="PF00098">
    <property type="entry name" value="zf-CCHC"/>
    <property type="match status" value="1"/>
</dbReference>
<gene>
    <name evidence="3" type="ORF">Tci_879807</name>
</gene>
<dbReference type="SMART" id="SM00343">
    <property type="entry name" value="ZnF_C2HC"/>
    <property type="match status" value="1"/>
</dbReference>
<organism evidence="3">
    <name type="scientific">Tanacetum cinerariifolium</name>
    <name type="common">Dalmatian daisy</name>
    <name type="synonym">Chrysanthemum cinerariifolium</name>
    <dbReference type="NCBI Taxonomy" id="118510"/>
    <lineage>
        <taxon>Eukaryota</taxon>
        <taxon>Viridiplantae</taxon>
        <taxon>Streptophyta</taxon>
        <taxon>Embryophyta</taxon>
        <taxon>Tracheophyta</taxon>
        <taxon>Spermatophyta</taxon>
        <taxon>Magnoliopsida</taxon>
        <taxon>eudicotyledons</taxon>
        <taxon>Gunneridae</taxon>
        <taxon>Pentapetalae</taxon>
        <taxon>asterids</taxon>
        <taxon>campanulids</taxon>
        <taxon>Asterales</taxon>
        <taxon>Asteraceae</taxon>
        <taxon>Asteroideae</taxon>
        <taxon>Anthemideae</taxon>
        <taxon>Anthemidinae</taxon>
        <taxon>Tanacetum</taxon>
    </lineage>
</organism>
<keyword evidence="1" id="KW-0863">Zinc-finger</keyword>
<accession>A0A699TEK5</accession>
<evidence type="ECO:0000313" key="3">
    <source>
        <dbReference type="EMBL" id="GFD07838.1"/>
    </source>
</evidence>
<reference evidence="3" key="1">
    <citation type="journal article" date="2019" name="Sci. Rep.">
        <title>Draft genome of Tanacetum cinerariifolium, the natural source of mosquito coil.</title>
        <authorList>
            <person name="Yamashiro T."/>
            <person name="Shiraishi A."/>
            <person name="Satake H."/>
            <person name="Nakayama K."/>
        </authorList>
    </citation>
    <scope>NUCLEOTIDE SEQUENCE</scope>
</reference>
<dbReference type="Gene3D" id="4.10.60.10">
    <property type="entry name" value="Zinc finger, CCHC-type"/>
    <property type="match status" value="1"/>
</dbReference>
<dbReference type="SUPFAM" id="SSF57756">
    <property type="entry name" value="Retrovirus zinc finger-like domains"/>
    <property type="match status" value="1"/>
</dbReference>
<dbReference type="PROSITE" id="PS50158">
    <property type="entry name" value="ZF_CCHC"/>
    <property type="match status" value="1"/>
</dbReference>
<comment type="caution">
    <text evidence="3">The sequence shown here is derived from an EMBL/GenBank/DDBJ whole genome shotgun (WGS) entry which is preliminary data.</text>
</comment>
<dbReference type="AlphaFoldDB" id="A0A699TEK5"/>
<dbReference type="GO" id="GO:0008270">
    <property type="term" value="F:zinc ion binding"/>
    <property type="evidence" value="ECO:0007669"/>
    <property type="project" value="UniProtKB-KW"/>
</dbReference>
<dbReference type="EMBL" id="BKCJ011234150">
    <property type="protein sequence ID" value="GFD07838.1"/>
    <property type="molecule type" value="Genomic_DNA"/>
</dbReference>
<sequence length="115" mass="13299">SQSNSLQLDNDDLKQIDADDLEEMDLKWQMAMLTMRARRFLQRTRRNLRANGTTSIGFNMSKVECYNCHKRGHFARKCRSPRDTRNKDTQRRTVPVETTIAIALVSQCDGVGSYD</sequence>
<feature type="non-terminal residue" evidence="3">
    <location>
        <position position="1"/>
    </location>
</feature>
<evidence type="ECO:0000256" key="1">
    <source>
        <dbReference type="PROSITE-ProRule" id="PRU00047"/>
    </source>
</evidence>
<feature type="domain" description="CCHC-type" evidence="2">
    <location>
        <begin position="65"/>
        <end position="80"/>
    </location>
</feature>
<proteinExistence type="predicted"/>
<keyword evidence="1" id="KW-0862">Zinc</keyword>
<keyword evidence="1" id="KW-0479">Metal-binding</keyword>
<evidence type="ECO:0000259" key="2">
    <source>
        <dbReference type="PROSITE" id="PS50158"/>
    </source>
</evidence>
<dbReference type="InterPro" id="IPR001878">
    <property type="entry name" value="Znf_CCHC"/>
</dbReference>
<name>A0A699TEK5_TANCI</name>
<dbReference type="InterPro" id="IPR036875">
    <property type="entry name" value="Znf_CCHC_sf"/>
</dbReference>
<dbReference type="GO" id="GO:0003676">
    <property type="term" value="F:nucleic acid binding"/>
    <property type="evidence" value="ECO:0007669"/>
    <property type="project" value="InterPro"/>
</dbReference>